<dbReference type="RefSeq" id="WP_184170312.1">
    <property type="nucleotide sequence ID" value="NZ_JACHLN010000004.1"/>
</dbReference>
<sequence>MPENGLFDSSLPTLTIYDRADRPARGLLAHAGQIIELGAGGGGRNLWAARLDEAVRLTERPVILVAHGIGCFAVTWWARLSPASYVEKVAGAVFVRPLGSAVTASPDQLFAGPRLRIAFPSILADTGADAAALARDWGSRFLDSSPVRSISDLLASLRGEPEEEPGAEHRLLSLAG</sequence>
<dbReference type="Pfam" id="PF06821">
    <property type="entry name" value="Ser_hydrolase"/>
    <property type="match status" value="1"/>
</dbReference>
<dbReference type="InterPro" id="IPR029058">
    <property type="entry name" value="AB_hydrolase_fold"/>
</dbReference>
<evidence type="ECO:0000313" key="1">
    <source>
        <dbReference type="EMBL" id="MBB4841147.1"/>
    </source>
</evidence>
<dbReference type="GO" id="GO:0016787">
    <property type="term" value="F:hydrolase activity"/>
    <property type="evidence" value="ECO:0007669"/>
    <property type="project" value="InterPro"/>
</dbReference>
<reference evidence="1 2" key="1">
    <citation type="submission" date="2020-08" db="EMBL/GenBank/DDBJ databases">
        <title>Functional genomics of gut bacteria from endangered species of beetles.</title>
        <authorList>
            <person name="Carlos-Shanley C."/>
        </authorList>
    </citation>
    <scope>NUCLEOTIDE SEQUENCE [LARGE SCALE GENOMIC DNA]</scope>
    <source>
        <strain evidence="1 2">S00224</strain>
    </source>
</reference>
<organism evidence="1 2">
    <name type="scientific">Sphingomonas kyeonggiensis</name>
    <dbReference type="NCBI Taxonomy" id="1268553"/>
    <lineage>
        <taxon>Bacteria</taxon>
        <taxon>Pseudomonadati</taxon>
        <taxon>Pseudomonadota</taxon>
        <taxon>Alphaproteobacteria</taxon>
        <taxon>Sphingomonadales</taxon>
        <taxon>Sphingomonadaceae</taxon>
        <taxon>Sphingomonas</taxon>
    </lineage>
</organism>
<gene>
    <name evidence="1" type="ORF">HNP52_004244</name>
</gene>
<dbReference type="AlphaFoldDB" id="A0A7W7K4Y5"/>
<evidence type="ECO:0000313" key="2">
    <source>
        <dbReference type="Proteomes" id="UP000575241"/>
    </source>
</evidence>
<dbReference type="InterPro" id="IPR010662">
    <property type="entry name" value="RBBP9/YdeN"/>
</dbReference>
<dbReference type="EMBL" id="JACHLN010000004">
    <property type="protein sequence ID" value="MBB4841147.1"/>
    <property type="molecule type" value="Genomic_DNA"/>
</dbReference>
<keyword evidence="2" id="KW-1185">Reference proteome</keyword>
<accession>A0A7W7K4Y5</accession>
<name>A0A7W7K4Y5_9SPHN</name>
<dbReference type="Gene3D" id="3.40.50.1820">
    <property type="entry name" value="alpha/beta hydrolase"/>
    <property type="match status" value="1"/>
</dbReference>
<dbReference type="Proteomes" id="UP000575241">
    <property type="component" value="Unassembled WGS sequence"/>
</dbReference>
<proteinExistence type="predicted"/>
<dbReference type="SUPFAM" id="SSF53474">
    <property type="entry name" value="alpha/beta-Hydrolases"/>
    <property type="match status" value="1"/>
</dbReference>
<protein>
    <submittedName>
        <fullName evidence="1">Pimeloyl-ACP methyl ester carboxylesterase</fullName>
    </submittedName>
</protein>
<comment type="caution">
    <text evidence="1">The sequence shown here is derived from an EMBL/GenBank/DDBJ whole genome shotgun (WGS) entry which is preliminary data.</text>
</comment>